<reference evidence="4" key="1">
    <citation type="submission" date="2017-07" db="EMBL/GenBank/DDBJ databases">
        <title>Taro Niue Genome Assembly and Annotation.</title>
        <authorList>
            <person name="Atibalentja N."/>
            <person name="Keating K."/>
            <person name="Fields C.J."/>
        </authorList>
    </citation>
    <scope>NUCLEOTIDE SEQUENCE</scope>
    <source>
        <strain evidence="4">Niue_2</strain>
        <tissue evidence="4">Leaf</tissue>
    </source>
</reference>
<dbReference type="Gene3D" id="1.20.5.110">
    <property type="match status" value="1"/>
</dbReference>
<dbReference type="GO" id="GO:0000149">
    <property type="term" value="F:SNARE binding"/>
    <property type="evidence" value="ECO:0007669"/>
    <property type="project" value="TreeGrafter"/>
</dbReference>
<keyword evidence="1" id="KW-0813">Transport</keyword>
<dbReference type="InterPro" id="IPR000727">
    <property type="entry name" value="T_SNARE_dom"/>
</dbReference>
<keyword evidence="1" id="KW-0653">Protein transport</keyword>
<dbReference type="PANTHER" id="PTHR19957">
    <property type="entry name" value="SYNTAXIN"/>
    <property type="match status" value="1"/>
</dbReference>
<keyword evidence="2" id="KW-0812">Transmembrane</keyword>
<protein>
    <recommendedName>
        <fullName evidence="3">t-SNARE coiled-coil homology domain-containing protein</fullName>
    </recommendedName>
</protein>
<dbReference type="OrthoDB" id="1936500at2759"/>
<name>A0A843TJ28_COLES</name>
<keyword evidence="2" id="KW-0472">Membrane</keyword>
<sequence length="123" mass="14014">MDNFQSLRAKISAEYVETVRRRYHTMTGEQLDEQMVERLILMRQSEMVFLDMAALVEAQGQQLNDIDCNISHASSFVHWGTEQLEVAREYQKSSRKCTCIAIALGAGIILFLVLPILSSIAQY</sequence>
<proteinExistence type="predicted"/>
<comment type="caution">
    <text evidence="4">The sequence shown here is derived from an EMBL/GenBank/DDBJ whole genome shotgun (WGS) entry which is preliminary data.</text>
</comment>
<dbReference type="EMBL" id="NMUH01000056">
    <property type="protein sequence ID" value="MQL70107.1"/>
    <property type="molecule type" value="Genomic_DNA"/>
</dbReference>
<dbReference type="SUPFAM" id="SSF58038">
    <property type="entry name" value="SNARE fusion complex"/>
    <property type="match status" value="1"/>
</dbReference>
<dbReference type="GO" id="GO:0031201">
    <property type="term" value="C:SNARE complex"/>
    <property type="evidence" value="ECO:0007669"/>
    <property type="project" value="TreeGrafter"/>
</dbReference>
<dbReference type="Pfam" id="PF00804">
    <property type="entry name" value="Syntaxin"/>
    <property type="match status" value="1"/>
</dbReference>
<dbReference type="GO" id="GO:0012505">
    <property type="term" value="C:endomembrane system"/>
    <property type="evidence" value="ECO:0007669"/>
    <property type="project" value="TreeGrafter"/>
</dbReference>
<dbReference type="GO" id="GO:0006886">
    <property type="term" value="P:intracellular protein transport"/>
    <property type="evidence" value="ECO:0007669"/>
    <property type="project" value="TreeGrafter"/>
</dbReference>
<dbReference type="Pfam" id="PF05739">
    <property type="entry name" value="SNARE"/>
    <property type="match status" value="1"/>
</dbReference>
<dbReference type="GO" id="GO:0048278">
    <property type="term" value="P:vesicle docking"/>
    <property type="evidence" value="ECO:0007669"/>
    <property type="project" value="TreeGrafter"/>
</dbReference>
<evidence type="ECO:0000313" key="4">
    <source>
        <dbReference type="EMBL" id="MQL70107.1"/>
    </source>
</evidence>
<keyword evidence="5" id="KW-1185">Reference proteome</keyword>
<organism evidence="4 5">
    <name type="scientific">Colocasia esculenta</name>
    <name type="common">Wild taro</name>
    <name type="synonym">Arum esculentum</name>
    <dbReference type="NCBI Taxonomy" id="4460"/>
    <lineage>
        <taxon>Eukaryota</taxon>
        <taxon>Viridiplantae</taxon>
        <taxon>Streptophyta</taxon>
        <taxon>Embryophyta</taxon>
        <taxon>Tracheophyta</taxon>
        <taxon>Spermatophyta</taxon>
        <taxon>Magnoliopsida</taxon>
        <taxon>Liliopsida</taxon>
        <taxon>Araceae</taxon>
        <taxon>Aroideae</taxon>
        <taxon>Colocasieae</taxon>
        <taxon>Colocasia</taxon>
    </lineage>
</organism>
<feature type="domain" description="T-SNARE coiled-coil homology" evidence="3">
    <location>
        <begin position="48"/>
        <end position="87"/>
    </location>
</feature>
<dbReference type="GO" id="GO:0005484">
    <property type="term" value="F:SNAP receptor activity"/>
    <property type="evidence" value="ECO:0007669"/>
    <property type="project" value="TreeGrafter"/>
</dbReference>
<dbReference type="InterPro" id="IPR045242">
    <property type="entry name" value="Syntaxin"/>
</dbReference>
<dbReference type="GO" id="GO:0005886">
    <property type="term" value="C:plasma membrane"/>
    <property type="evidence" value="ECO:0007669"/>
    <property type="project" value="TreeGrafter"/>
</dbReference>
<dbReference type="PANTHER" id="PTHR19957:SF314">
    <property type="entry name" value="SYNTAXIN-124-RELATED"/>
    <property type="match status" value="1"/>
</dbReference>
<dbReference type="GO" id="GO:0006887">
    <property type="term" value="P:exocytosis"/>
    <property type="evidence" value="ECO:0007669"/>
    <property type="project" value="TreeGrafter"/>
</dbReference>
<dbReference type="PROSITE" id="PS50192">
    <property type="entry name" value="T_SNARE"/>
    <property type="match status" value="1"/>
</dbReference>
<keyword evidence="2" id="KW-1133">Transmembrane helix</keyword>
<gene>
    <name evidence="4" type="ORF">Taro_002395</name>
</gene>
<dbReference type="Proteomes" id="UP000652761">
    <property type="component" value="Unassembled WGS sequence"/>
</dbReference>
<evidence type="ECO:0000259" key="3">
    <source>
        <dbReference type="PROSITE" id="PS50192"/>
    </source>
</evidence>
<dbReference type="AlphaFoldDB" id="A0A843TJ28"/>
<accession>A0A843TJ28</accession>
<evidence type="ECO:0000256" key="1">
    <source>
        <dbReference type="ARBA" id="ARBA00022927"/>
    </source>
</evidence>
<dbReference type="GO" id="GO:0006906">
    <property type="term" value="P:vesicle fusion"/>
    <property type="evidence" value="ECO:0007669"/>
    <property type="project" value="TreeGrafter"/>
</dbReference>
<feature type="transmembrane region" description="Helical" evidence="2">
    <location>
        <begin position="98"/>
        <end position="121"/>
    </location>
</feature>
<evidence type="ECO:0000313" key="5">
    <source>
        <dbReference type="Proteomes" id="UP000652761"/>
    </source>
</evidence>
<evidence type="ECO:0000256" key="2">
    <source>
        <dbReference type="SAM" id="Phobius"/>
    </source>
</evidence>
<dbReference type="InterPro" id="IPR006011">
    <property type="entry name" value="Syntaxin_N"/>
</dbReference>